<dbReference type="Pfam" id="PF13620">
    <property type="entry name" value="CarboxypepD_reg"/>
    <property type="match status" value="1"/>
</dbReference>
<dbReference type="PROSITE" id="PS00430">
    <property type="entry name" value="TONB_DEPENDENT_REC_1"/>
    <property type="match status" value="1"/>
</dbReference>
<keyword evidence="2" id="KW-0732">Signal</keyword>
<feature type="region of interest" description="Disordered" evidence="1">
    <location>
        <begin position="370"/>
        <end position="392"/>
    </location>
</feature>
<feature type="region of interest" description="Disordered" evidence="1">
    <location>
        <begin position="554"/>
        <end position="579"/>
    </location>
</feature>
<protein>
    <recommendedName>
        <fullName evidence="4">TonB-dependent receptor plug domain-containing protein</fullName>
    </recommendedName>
</protein>
<evidence type="ECO:0008006" key="4">
    <source>
        <dbReference type="Google" id="ProtNLM"/>
    </source>
</evidence>
<reference evidence="3" key="2">
    <citation type="journal article" date="2005" name="J. Bacteriol.">
        <title>MtdC, a novel class of methylene tetrahydromethanopterin dehydrogenases.</title>
        <authorList>
            <person name="Vorholt J.A."/>
            <person name="Kalyuzhnaya M.G."/>
            <person name="Hagemeier C.H."/>
            <person name="Lidstrom M.E."/>
            <person name="Chistoserdova L."/>
        </authorList>
    </citation>
    <scope>NUCLEOTIDE SEQUENCE</scope>
</reference>
<accession>Q4JIP3</accession>
<organism evidence="3">
    <name type="scientific">uncultured bacterium BAC10-10</name>
    <dbReference type="NCBI Taxonomy" id="333372"/>
    <lineage>
        <taxon>Bacteria</taxon>
        <taxon>environmental samples</taxon>
    </lineage>
</organism>
<evidence type="ECO:0000256" key="1">
    <source>
        <dbReference type="SAM" id="MobiDB-lite"/>
    </source>
</evidence>
<dbReference type="SUPFAM" id="SSF56935">
    <property type="entry name" value="Porins"/>
    <property type="match status" value="1"/>
</dbReference>
<feature type="compositionally biased region" description="Polar residues" evidence="1">
    <location>
        <begin position="370"/>
        <end position="386"/>
    </location>
</feature>
<reference evidence="3" key="1">
    <citation type="journal article" date="2005" name="Appl. Environ. Microbiol.">
        <title>Highly divergent genes for methanopterin-linked C1 transfer reactions in Lake Washington, assessed via metagenomic analysis and mRNA detection.</title>
        <authorList>
            <person name="Kalyuzhnaya M.G."/>
            <person name="Bowerman S."/>
            <person name="Nercessian O."/>
            <person name="Lidstrom M.E."/>
            <person name="Chistoserdova L."/>
        </authorList>
    </citation>
    <scope>NUCLEOTIDE SEQUENCE</scope>
</reference>
<dbReference type="InterPro" id="IPR008969">
    <property type="entry name" value="CarboxyPept-like_regulatory"/>
</dbReference>
<feature type="signal peptide" evidence="2">
    <location>
        <begin position="1"/>
        <end position="26"/>
    </location>
</feature>
<dbReference type="SUPFAM" id="SSF49464">
    <property type="entry name" value="Carboxypeptidase regulatory domain-like"/>
    <property type="match status" value="1"/>
</dbReference>
<sequence length="579" mass="61237">MFKVVSRAILALFVLVLLPAAAYAQAAITGVVKDASGGVLPGVTVEAASPVLIEKVRSVVSDDTGQFRIINLLPGTYSVTFSLPGFSTVKREGVELSGTFVATINGEMKVGALEETITVTGETPIVDVQSAKVQQTVSRDILAAIPSSKNAAGIQSLIPGMSNATDSGGIGGGMTGGAGSIHGGRGNDSRTYNDGINTGWAGGSAGGGNTPNVSGAQEVVISTSGGLGEAETAGVILNVIPREGANTFSGSFAISGANDSMQGSNYTQSLKDQGLKSPSELLKVYDVNPMGGGRIFRDKLWFYLTYRQTGGERTVPGMWINKNATNPNAFNVDFDKTRPAFNDNLEKNGVGRLTWQASPRNKINLHWSEQYTTSSNKGGGSATATPESDGRTLYQPSHIQQASWSSPISGKLLLEAGWGTYQARYRNPTPRIDGQFSPLKIRTQEQGGEIPNLISGMPGGTGGGFNNHLIGTLANTRASMSYVTGAHNMKFGYQGGFNNPSQQYYYFNNIIQIRMKDGVANRITETIFARRHAGRVWSGLGQVHPEPAADLVLRSGSVDQRPADASGRRAVRPHPHHLS</sequence>
<dbReference type="AlphaFoldDB" id="Q4JIP3"/>
<dbReference type="Gene3D" id="2.60.40.1120">
    <property type="entry name" value="Carboxypeptidase-like, regulatory domain"/>
    <property type="match status" value="1"/>
</dbReference>
<evidence type="ECO:0000313" key="3">
    <source>
        <dbReference type="EMBL" id="AAY89271.1"/>
    </source>
</evidence>
<feature type="chain" id="PRO_5004239477" description="TonB-dependent receptor plug domain-containing protein" evidence="2">
    <location>
        <begin position="27"/>
        <end position="579"/>
    </location>
</feature>
<proteinExistence type="predicted"/>
<feature type="compositionally biased region" description="Basic residues" evidence="1">
    <location>
        <begin position="569"/>
        <end position="579"/>
    </location>
</feature>
<evidence type="ECO:0000256" key="2">
    <source>
        <dbReference type="SAM" id="SignalP"/>
    </source>
</evidence>
<name>Q4JIP3_9BACT</name>
<dbReference type="InterPro" id="IPR010916">
    <property type="entry name" value="TonB_box_CS"/>
</dbReference>
<dbReference type="EMBL" id="DQ084250">
    <property type="protein sequence ID" value="AAY89271.1"/>
    <property type="molecule type" value="Genomic_DNA"/>
</dbReference>